<reference evidence="3" key="1">
    <citation type="submission" date="2023-03" db="UniProtKB">
        <authorList>
            <consortium name="WormBaseParasite"/>
        </authorList>
    </citation>
    <scope>IDENTIFICATION</scope>
</reference>
<accession>A0A9J2PS55</accession>
<sequence>MAWEEDSRLGKDPINEHNNGRAAEGCAEEGMNLQPVDFTRLDVVMITEGINSKDRGQDSVAHKDAKEDESFNWNLSWIGGSRLPNYEVPENRESPNRILHSANTIGSTLGIRSPKIESRPELIITLPLPLAICGQTRHGGALRTLDDEKEVRRAHAPPSGTSSPA</sequence>
<evidence type="ECO:0000256" key="1">
    <source>
        <dbReference type="SAM" id="MobiDB-lite"/>
    </source>
</evidence>
<keyword evidence="2" id="KW-1185">Reference proteome</keyword>
<name>A0A9J2PS55_ASCLU</name>
<evidence type="ECO:0000313" key="2">
    <source>
        <dbReference type="Proteomes" id="UP000036681"/>
    </source>
</evidence>
<dbReference type="WBParaSite" id="ALUE_0001290501-mRNA-1">
    <property type="protein sequence ID" value="ALUE_0001290501-mRNA-1"/>
    <property type="gene ID" value="ALUE_0001290501"/>
</dbReference>
<evidence type="ECO:0000313" key="3">
    <source>
        <dbReference type="WBParaSite" id="ALUE_0001290501-mRNA-1"/>
    </source>
</evidence>
<dbReference type="AlphaFoldDB" id="A0A9J2PS55"/>
<feature type="region of interest" description="Disordered" evidence="1">
    <location>
        <begin position="146"/>
        <end position="165"/>
    </location>
</feature>
<organism evidence="2 3">
    <name type="scientific">Ascaris lumbricoides</name>
    <name type="common">Giant roundworm</name>
    <dbReference type="NCBI Taxonomy" id="6252"/>
    <lineage>
        <taxon>Eukaryota</taxon>
        <taxon>Metazoa</taxon>
        <taxon>Ecdysozoa</taxon>
        <taxon>Nematoda</taxon>
        <taxon>Chromadorea</taxon>
        <taxon>Rhabditida</taxon>
        <taxon>Spirurina</taxon>
        <taxon>Ascaridomorpha</taxon>
        <taxon>Ascaridoidea</taxon>
        <taxon>Ascarididae</taxon>
        <taxon>Ascaris</taxon>
    </lineage>
</organism>
<protein>
    <submittedName>
        <fullName evidence="3">Uncharacterized protein</fullName>
    </submittedName>
</protein>
<dbReference type="Proteomes" id="UP000036681">
    <property type="component" value="Unplaced"/>
</dbReference>
<feature type="compositionally biased region" description="Basic and acidic residues" evidence="1">
    <location>
        <begin position="1"/>
        <end position="19"/>
    </location>
</feature>
<feature type="region of interest" description="Disordered" evidence="1">
    <location>
        <begin position="1"/>
        <end position="28"/>
    </location>
</feature>
<proteinExistence type="predicted"/>